<evidence type="ECO:0000256" key="18">
    <source>
        <dbReference type="ARBA" id="ARBA00023124"/>
    </source>
</evidence>
<evidence type="ECO:0000256" key="20">
    <source>
        <dbReference type="ARBA" id="ARBA00023268"/>
    </source>
</evidence>
<keyword evidence="20" id="KW-0511">Multifunctional enzyme</keyword>
<dbReference type="Proteomes" id="UP000218599">
    <property type="component" value="Segment"/>
</dbReference>
<dbReference type="GO" id="GO:0003724">
    <property type="term" value="F:RNA helicase activity"/>
    <property type="evidence" value="ECO:0007669"/>
    <property type="project" value="InterPro"/>
</dbReference>
<comment type="subunit">
    <text evidence="5">Interacts with the capsid protein; this interaction relocates Rep into the nucleus.</text>
</comment>
<gene>
    <name evidence="26" type="primary">Rep</name>
</gene>
<evidence type="ECO:0000256" key="12">
    <source>
        <dbReference type="ARBA" id="ARBA00022723"/>
    </source>
</evidence>
<keyword evidence="10" id="KW-0235">DNA replication</keyword>
<dbReference type="GO" id="GO:0003677">
    <property type="term" value="F:DNA binding"/>
    <property type="evidence" value="ECO:0007669"/>
    <property type="project" value="UniProtKB-KW"/>
</dbReference>
<dbReference type="GO" id="GO:0006260">
    <property type="term" value="P:DNA replication"/>
    <property type="evidence" value="ECO:0007669"/>
    <property type="project" value="UniProtKB-KW"/>
</dbReference>
<keyword evidence="7" id="KW-1048">Host nucleus</keyword>
<dbReference type="OrthoDB" id="9195at10239"/>
<dbReference type="EMBL" id="KX756986">
    <property type="protein sequence ID" value="ASU92175.1"/>
    <property type="molecule type" value="Genomic_DNA"/>
</dbReference>
<evidence type="ECO:0000256" key="6">
    <source>
        <dbReference type="ARBA" id="ARBA00014531"/>
    </source>
</evidence>
<accession>A0A286LP77</accession>
<keyword evidence="13" id="KW-0547">Nucleotide-binding</keyword>
<keyword evidence="16" id="KW-0347">Helicase</keyword>
<comment type="similarity">
    <text evidence="4">Belongs to the nanoviruses/circoviruses replication-associated protein family.</text>
</comment>
<evidence type="ECO:0000313" key="26">
    <source>
        <dbReference type="EMBL" id="ASU92175.1"/>
    </source>
</evidence>
<dbReference type="InterPro" id="IPR049912">
    <property type="entry name" value="CRESS_DNA_REP"/>
</dbReference>
<dbReference type="GO" id="GO:0016779">
    <property type="term" value="F:nucleotidyltransferase activity"/>
    <property type="evidence" value="ECO:0007669"/>
    <property type="project" value="UniProtKB-KW"/>
</dbReference>
<keyword evidence="27" id="KW-1185">Reference proteome</keyword>
<evidence type="ECO:0000313" key="27">
    <source>
        <dbReference type="Proteomes" id="UP000218599"/>
    </source>
</evidence>
<evidence type="ECO:0000256" key="4">
    <source>
        <dbReference type="ARBA" id="ARBA00008545"/>
    </source>
</evidence>
<comment type="catalytic activity">
    <reaction evidence="23">
        <text>ATP + H2O = ADP + phosphate + H(+)</text>
        <dbReference type="Rhea" id="RHEA:13065"/>
        <dbReference type="ChEBI" id="CHEBI:15377"/>
        <dbReference type="ChEBI" id="CHEBI:15378"/>
        <dbReference type="ChEBI" id="CHEBI:30616"/>
        <dbReference type="ChEBI" id="CHEBI:43474"/>
        <dbReference type="ChEBI" id="CHEBI:456216"/>
    </reaction>
</comment>
<evidence type="ECO:0000256" key="9">
    <source>
        <dbReference type="ARBA" id="ARBA00022695"/>
    </source>
</evidence>
<keyword evidence="18" id="KW-0190">Covalent protein-DNA linkage</keyword>
<dbReference type="SMR" id="A0A286LP77"/>
<dbReference type="GO" id="GO:0046872">
    <property type="term" value="F:metal ion binding"/>
    <property type="evidence" value="ECO:0007669"/>
    <property type="project" value="UniProtKB-KW"/>
</dbReference>
<dbReference type="GO" id="GO:0005524">
    <property type="term" value="F:ATP binding"/>
    <property type="evidence" value="ECO:0007669"/>
    <property type="project" value="UniProtKB-KW"/>
</dbReference>
<evidence type="ECO:0000256" key="23">
    <source>
        <dbReference type="ARBA" id="ARBA00049360"/>
    </source>
</evidence>
<evidence type="ECO:0000256" key="15">
    <source>
        <dbReference type="ARBA" id="ARBA00022801"/>
    </source>
</evidence>
<keyword evidence="15" id="KW-0378">Hydrolase</keyword>
<dbReference type="GO" id="GO:0003723">
    <property type="term" value="F:RNA binding"/>
    <property type="evidence" value="ECO:0007669"/>
    <property type="project" value="InterPro"/>
</dbReference>
<sequence>MAEAEGPAGGKTRRPREAPAARWCFTLNNPTEEEKEQIKSIEEAKVKYLIVGCEVGSGGTPHLQGFINLCAKVRLQGLKQLLGPRAHCEKARGTDEDNKKYCSKDGDLLVEKGEPCFKGKRTDLSKAVEILLTEKSLAAVAAAMPEVYVRNFRGLGQLLLDHPGMQSRRAWKSEVIVWVGPPGVGKSRACLDMSGDTAYWKPRGKWWDGYNGHETVVIDDFYGWLPFDDLLRLLDRYPLTVETKGGTRAFLAKKILITSNKLPHEWYSDEIANKDALYRRINEIKWWDGLKFGAPPYVAFPYKINY</sequence>
<evidence type="ECO:0000259" key="25">
    <source>
        <dbReference type="PROSITE" id="PS52020"/>
    </source>
</evidence>
<keyword evidence="9" id="KW-0548">Nucleotidyltransferase</keyword>
<dbReference type="KEGG" id="vg:36839623"/>
<dbReference type="GO" id="GO:0004519">
    <property type="term" value="F:endonuclease activity"/>
    <property type="evidence" value="ECO:0007669"/>
    <property type="project" value="UniProtKB-KW"/>
</dbReference>
<dbReference type="InterPro" id="IPR000605">
    <property type="entry name" value="Helicase_SF3_ssDNA/RNA_vir"/>
</dbReference>
<dbReference type="GeneID" id="36839623"/>
<keyword evidence="12" id="KW-0479">Metal-binding</keyword>
<evidence type="ECO:0000256" key="8">
    <source>
        <dbReference type="ARBA" id="ARBA00022679"/>
    </source>
</evidence>
<dbReference type="InterPro" id="IPR027417">
    <property type="entry name" value="P-loop_NTPase"/>
</dbReference>
<comment type="cofactor">
    <cofactor evidence="2">
        <name>Mg(2+)</name>
        <dbReference type="ChEBI" id="CHEBI:18420"/>
    </cofactor>
</comment>
<feature type="domain" description="CRESS-DNA virus Rep endonuclease" evidence="25">
    <location>
        <begin position="17"/>
        <end position="115"/>
    </location>
</feature>
<dbReference type="Pfam" id="PF00910">
    <property type="entry name" value="RNA_helicase"/>
    <property type="match status" value="1"/>
</dbReference>
<comment type="subcellular location">
    <subcellularLocation>
        <location evidence="3">Host nucleus</location>
    </subcellularLocation>
</comment>
<feature type="region of interest" description="Disordered" evidence="24">
    <location>
        <begin position="1"/>
        <end position="21"/>
    </location>
</feature>
<dbReference type="Gene3D" id="3.40.1310.20">
    <property type="match status" value="1"/>
</dbReference>
<evidence type="ECO:0000256" key="13">
    <source>
        <dbReference type="ARBA" id="ARBA00022741"/>
    </source>
</evidence>
<evidence type="ECO:0000256" key="2">
    <source>
        <dbReference type="ARBA" id="ARBA00001946"/>
    </source>
</evidence>
<dbReference type="GO" id="GO:0042025">
    <property type="term" value="C:host cell nucleus"/>
    <property type="evidence" value="ECO:0007669"/>
    <property type="project" value="UniProtKB-SubCell"/>
</dbReference>
<keyword evidence="19" id="KW-0238">DNA-binding</keyword>
<evidence type="ECO:0000256" key="17">
    <source>
        <dbReference type="ARBA" id="ARBA00022840"/>
    </source>
</evidence>
<evidence type="ECO:0000256" key="14">
    <source>
        <dbReference type="ARBA" id="ARBA00022759"/>
    </source>
</evidence>
<dbReference type="Pfam" id="PF02407">
    <property type="entry name" value="Viral_Rep"/>
    <property type="match status" value="1"/>
</dbReference>
<evidence type="ECO:0000256" key="7">
    <source>
        <dbReference type="ARBA" id="ARBA00022562"/>
    </source>
</evidence>
<evidence type="ECO:0000256" key="16">
    <source>
        <dbReference type="ARBA" id="ARBA00022806"/>
    </source>
</evidence>
<dbReference type="SUPFAM" id="SSF52540">
    <property type="entry name" value="P-loop containing nucleoside triphosphate hydrolases"/>
    <property type="match status" value="1"/>
</dbReference>
<evidence type="ECO:0000256" key="11">
    <source>
        <dbReference type="ARBA" id="ARBA00022722"/>
    </source>
</evidence>
<proteinExistence type="inferred from homology"/>
<keyword evidence="17" id="KW-0067">ATP-binding</keyword>
<evidence type="ECO:0000256" key="22">
    <source>
        <dbReference type="ARBA" id="ARBA00032243"/>
    </source>
</evidence>
<dbReference type="RefSeq" id="YP_009423856.1">
    <property type="nucleotide sequence ID" value="NC_035799.1"/>
</dbReference>
<comment type="cofactor">
    <cofactor evidence="1">
        <name>Mn(2+)</name>
        <dbReference type="ChEBI" id="CHEBI:29035"/>
    </cofactor>
</comment>
<evidence type="ECO:0000256" key="1">
    <source>
        <dbReference type="ARBA" id="ARBA00001936"/>
    </source>
</evidence>
<name>A0A286LP77_9CIRC</name>
<protein>
    <recommendedName>
        <fullName evidence="6">Replication-associated protein</fullName>
    </recommendedName>
    <alternativeName>
        <fullName evidence="21">ATP-dependent helicase Rep</fullName>
    </alternativeName>
    <alternativeName>
        <fullName evidence="22">RepP</fullName>
    </alternativeName>
</protein>
<keyword evidence="8" id="KW-0808">Transferase</keyword>
<evidence type="ECO:0000256" key="19">
    <source>
        <dbReference type="ARBA" id="ARBA00023125"/>
    </source>
</evidence>
<keyword evidence="14" id="KW-0255">Endonuclease</keyword>
<organism evidence="26 27">
    <name type="scientific">Bat circovirus</name>
    <dbReference type="NCBI Taxonomy" id="1329650"/>
    <lineage>
        <taxon>Viruses</taxon>
        <taxon>Monodnaviria</taxon>
        <taxon>Shotokuvirae</taxon>
        <taxon>Cressdnaviricota</taxon>
        <taxon>Arfiviricetes</taxon>
        <taxon>Cirlivirales</taxon>
        <taxon>Circoviridae</taxon>
        <taxon>Circovirus</taxon>
    </lineage>
</organism>
<reference evidence="27" key="1">
    <citation type="submission" date="2016-08" db="EMBL/GenBank/DDBJ databases">
        <authorList>
            <person name="Zhu A."/>
            <person name="Mi S."/>
        </authorList>
    </citation>
    <scope>NUCLEOTIDE SEQUENCE [LARGE SCALE GENOMIC DNA]</scope>
</reference>
<keyword evidence="11" id="KW-0540">Nuclease</keyword>
<evidence type="ECO:0000256" key="21">
    <source>
        <dbReference type="ARBA" id="ARBA00030754"/>
    </source>
</evidence>
<evidence type="ECO:0000256" key="5">
    <source>
        <dbReference type="ARBA" id="ARBA00011448"/>
    </source>
</evidence>
<evidence type="ECO:0000256" key="10">
    <source>
        <dbReference type="ARBA" id="ARBA00022705"/>
    </source>
</evidence>
<dbReference type="PROSITE" id="PS52020">
    <property type="entry name" value="CRESS_DNA_REP"/>
    <property type="match status" value="1"/>
</dbReference>
<evidence type="ECO:0000256" key="3">
    <source>
        <dbReference type="ARBA" id="ARBA00004147"/>
    </source>
</evidence>
<dbReference type="GO" id="GO:0016787">
    <property type="term" value="F:hydrolase activity"/>
    <property type="evidence" value="ECO:0007669"/>
    <property type="project" value="UniProtKB-KW"/>
</dbReference>
<evidence type="ECO:0000256" key="24">
    <source>
        <dbReference type="SAM" id="MobiDB-lite"/>
    </source>
</evidence>